<keyword evidence="12" id="KW-1185">Reference proteome</keyword>
<evidence type="ECO:0000256" key="2">
    <source>
        <dbReference type="ARBA" id="ARBA00010916"/>
    </source>
</evidence>
<feature type="region of interest" description="Disordered" evidence="10">
    <location>
        <begin position="92"/>
        <end position="165"/>
    </location>
</feature>
<evidence type="ECO:0000256" key="4">
    <source>
        <dbReference type="ARBA" id="ARBA00022853"/>
    </source>
</evidence>
<feature type="compositionally biased region" description="Low complexity" evidence="10">
    <location>
        <begin position="102"/>
        <end position="115"/>
    </location>
</feature>
<dbReference type="GO" id="GO:0006325">
    <property type="term" value="P:chromatin organization"/>
    <property type="evidence" value="ECO:0007669"/>
    <property type="project" value="UniProtKB-KW"/>
</dbReference>
<keyword evidence="4 9" id="KW-0156">Chromatin regulator</keyword>
<sequence length="165" mass="17972">MPIYTNPKTEYEESKKLLVKALNEKRKVDSELVELERAIFTYEGAYLTDTQNSGGNIMQGFENFLKPNHANKKRLQDVGDADRLFSSSSATYKKALSDDKTPTPARTASPSPSVAGSRAEDGSGKKGIGRGKAGATFGKRPQKRKPDDMGDTDGGSVRKKRKAGE</sequence>
<protein>
    <recommendedName>
        <fullName evidence="3 9">Chromatin modification-related protein EAF6</fullName>
    </recommendedName>
</protein>
<keyword evidence="9" id="KW-0227">DNA damage</keyword>
<evidence type="ECO:0000256" key="7">
    <source>
        <dbReference type="ARBA" id="ARBA00023163"/>
    </source>
</evidence>
<keyword evidence="8 9" id="KW-0539">Nucleus</keyword>
<keyword evidence="6" id="KW-0175">Coiled coil</keyword>
<dbReference type="AlphaFoldDB" id="A0A167MQE5"/>
<dbReference type="OrthoDB" id="440324at2759"/>
<comment type="subunit">
    <text evidence="9">Component of the NuA4 histone acetyltransferase complex.</text>
</comment>
<gene>
    <name evidence="11" type="ORF">CALVIDRAFT_563589</name>
</gene>
<comment type="similarity">
    <text evidence="2 9">Belongs to the EAF6 family.</text>
</comment>
<evidence type="ECO:0000256" key="10">
    <source>
        <dbReference type="SAM" id="MobiDB-lite"/>
    </source>
</evidence>
<dbReference type="InterPro" id="IPR015418">
    <property type="entry name" value="Eaf6"/>
</dbReference>
<reference evidence="11 12" key="1">
    <citation type="journal article" date="2016" name="Mol. Biol. Evol.">
        <title>Comparative Genomics of Early-Diverging Mushroom-Forming Fungi Provides Insights into the Origins of Lignocellulose Decay Capabilities.</title>
        <authorList>
            <person name="Nagy L.G."/>
            <person name="Riley R."/>
            <person name="Tritt A."/>
            <person name="Adam C."/>
            <person name="Daum C."/>
            <person name="Floudas D."/>
            <person name="Sun H."/>
            <person name="Yadav J.S."/>
            <person name="Pangilinan J."/>
            <person name="Larsson K.H."/>
            <person name="Matsuura K."/>
            <person name="Barry K."/>
            <person name="Labutti K."/>
            <person name="Kuo R."/>
            <person name="Ohm R.A."/>
            <person name="Bhattacharya S.S."/>
            <person name="Shirouzu T."/>
            <person name="Yoshinaga Y."/>
            <person name="Martin F.M."/>
            <person name="Grigoriev I.V."/>
            <person name="Hibbett D.S."/>
        </authorList>
    </citation>
    <scope>NUCLEOTIDE SEQUENCE [LARGE SCALE GENOMIC DNA]</scope>
    <source>
        <strain evidence="11 12">TUFC12733</strain>
    </source>
</reference>
<accession>A0A167MQE5</accession>
<dbReference type="Pfam" id="PF09340">
    <property type="entry name" value="NuA4"/>
    <property type="match status" value="1"/>
</dbReference>
<dbReference type="STRING" id="1330018.A0A167MQE5"/>
<evidence type="ECO:0000256" key="3">
    <source>
        <dbReference type="ARBA" id="ARBA00018504"/>
    </source>
</evidence>
<dbReference type="EMBL" id="KV417282">
    <property type="protein sequence ID" value="KZO96958.1"/>
    <property type="molecule type" value="Genomic_DNA"/>
</dbReference>
<evidence type="ECO:0000256" key="6">
    <source>
        <dbReference type="ARBA" id="ARBA00023054"/>
    </source>
</evidence>
<comment type="subcellular location">
    <subcellularLocation>
        <location evidence="1 9">Nucleus</location>
    </subcellularLocation>
</comment>
<comment type="function">
    <text evidence="9">Component of the NuA4 histone acetyltransferase complex which is involved in transcriptional activation of selected genes principally by acetylation of nucleosomal histone H4 and H2A. The NuA4 complex is also involved in DNA repair.</text>
</comment>
<keyword evidence="7 9" id="KW-0804">Transcription</keyword>
<proteinExistence type="inferred from homology"/>
<evidence type="ECO:0000256" key="1">
    <source>
        <dbReference type="ARBA" id="ARBA00004123"/>
    </source>
</evidence>
<evidence type="ECO:0000256" key="9">
    <source>
        <dbReference type="RuleBase" id="RU368022"/>
    </source>
</evidence>
<organism evidence="11 12">
    <name type="scientific">Calocera viscosa (strain TUFC12733)</name>
    <dbReference type="NCBI Taxonomy" id="1330018"/>
    <lineage>
        <taxon>Eukaryota</taxon>
        <taxon>Fungi</taxon>
        <taxon>Dikarya</taxon>
        <taxon>Basidiomycota</taxon>
        <taxon>Agaricomycotina</taxon>
        <taxon>Dacrymycetes</taxon>
        <taxon>Dacrymycetales</taxon>
        <taxon>Dacrymycetaceae</taxon>
        <taxon>Calocera</taxon>
    </lineage>
</organism>
<dbReference type="GO" id="GO:0006281">
    <property type="term" value="P:DNA repair"/>
    <property type="evidence" value="ECO:0007669"/>
    <property type="project" value="UniProtKB-UniRule"/>
</dbReference>
<dbReference type="GO" id="GO:0005634">
    <property type="term" value="C:nucleus"/>
    <property type="evidence" value="ECO:0007669"/>
    <property type="project" value="UniProtKB-SubCell"/>
</dbReference>
<keyword evidence="9" id="KW-0234">DNA repair</keyword>
<dbReference type="Proteomes" id="UP000076738">
    <property type="component" value="Unassembled WGS sequence"/>
</dbReference>
<dbReference type="PANTHER" id="PTHR13476">
    <property type="entry name" value="CHROMATIN MODIFICATION-RELATED PROTEIN MEAF6"/>
    <property type="match status" value="1"/>
</dbReference>
<dbReference type="GO" id="GO:0035267">
    <property type="term" value="C:NuA4 histone acetyltransferase complex"/>
    <property type="evidence" value="ECO:0007669"/>
    <property type="project" value="UniProtKB-UniRule"/>
</dbReference>
<evidence type="ECO:0000256" key="5">
    <source>
        <dbReference type="ARBA" id="ARBA00023015"/>
    </source>
</evidence>
<name>A0A167MQE5_CALVF</name>
<evidence type="ECO:0000256" key="8">
    <source>
        <dbReference type="ARBA" id="ARBA00023242"/>
    </source>
</evidence>
<evidence type="ECO:0000313" key="11">
    <source>
        <dbReference type="EMBL" id="KZO96958.1"/>
    </source>
</evidence>
<keyword evidence="5 9" id="KW-0805">Transcription regulation</keyword>
<evidence type="ECO:0000313" key="12">
    <source>
        <dbReference type="Proteomes" id="UP000076738"/>
    </source>
</evidence>